<name>E5Y7N6_BILW3</name>
<dbReference type="InterPro" id="IPR059232">
    <property type="entry name" value="Porin_put"/>
</dbReference>
<evidence type="ECO:0000313" key="2">
    <source>
        <dbReference type="EMBL" id="EFV43995.1"/>
    </source>
</evidence>
<dbReference type="AlphaFoldDB" id="E5Y7N6"/>
<gene>
    <name evidence="2" type="ORF">HMPREF0179_02201</name>
</gene>
<reference evidence="2 3" key="1">
    <citation type="submission" date="2010-10" db="EMBL/GenBank/DDBJ databases">
        <authorList>
            <consortium name="The Broad Institute Genome Sequencing Platform"/>
            <person name="Ward D."/>
            <person name="Earl A."/>
            <person name="Feldgarden M."/>
            <person name="Young S.K."/>
            <person name="Gargeya S."/>
            <person name="Zeng Q."/>
            <person name="Alvarado L."/>
            <person name="Berlin A."/>
            <person name="Bochicchio J."/>
            <person name="Chapman S.B."/>
            <person name="Chen Z."/>
            <person name="Freedman E."/>
            <person name="Gellesch M."/>
            <person name="Goldberg J."/>
            <person name="Griggs A."/>
            <person name="Gujja S."/>
            <person name="Heilman E."/>
            <person name="Heiman D."/>
            <person name="Howarth C."/>
            <person name="Mehta T."/>
            <person name="Neiman D."/>
            <person name="Pearson M."/>
            <person name="Roberts A."/>
            <person name="Saif S."/>
            <person name="Shea T."/>
            <person name="Shenoy N."/>
            <person name="Sisk P."/>
            <person name="Stolte C."/>
            <person name="Sykes S."/>
            <person name="White J."/>
            <person name="Yandava C."/>
            <person name="Allen-Vercoe E."/>
            <person name="Sibley C."/>
            <person name="Ambrose C.E."/>
            <person name="Strauss J."/>
            <person name="Daigneault M."/>
            <person name="Haas B."/>
            <person name="Nusbaum C."/>
            <person name="Birren B."/>
        </authorList>
    </citation>
    <scope>NUCLEOTIDE SEQUENCE [LARGE SCALE GENOMIC DNA]</scope>
    <source>
        <strain evidence="2 3">3_1_6</strain>
    </source>
</reference>
<keyword evidence="1" id="KW-0732">Signal</keyword>
<feature type="signal peptide" evidence="1">
    <location>
        <begin position="1"/>
        <end position="23"/>
    </location>
</feature>
<dbReference type="HOGENOM" id="CLU_042511_0_0_7"/>
<organism evidence="2 3">
    <name type="scientific">Bilophila wadsworthia (strain 3_1_6)</name>
    <dbReference type="NCBI Taxonomy" id="563192"/>
    <lineage>
        <taxon>Bacteria</taxon>
        <taxon>Pseudomonadati</taxon>
        <taxon>Thermodesulfobacteriota</taxon>
        <taxon>Desulfovibrionia</taxon>
        <taxon>Desulfovibrionales</taxon>
        <taxon>Desulfovibrionaceae</taxon>
        <taxon>Bilophila</taxon>
    </lineage>
</organism>
<evidence type="ECO:0000313" key="3">
    <source>
        <dbReference type="Proteomes" id="UP000006034"/>
    </source>
</evidence>
<sequence>MKRLTTLLLAAGLICSAFSAANAADIKAKGMWDFSFEYTNDSFDKHNSSDRFGAAQRLRTQIDVIASESLKGVVYFEIGDTHWGHAKDGASLGTDGRTVEVRYSYIDWAIPETDVLVRMGLQPFVMPGFVAGSAVLDGDGAGITIGGNFTENVGANLFWLRAENDNTNGYGKWHDDQNNAMDFVGLTLPLTFDGVKITPWGMYGFVGSRSLGGDAKGDIDDMRAGMLPVLPSGSDLTTLEGNRSEGNAWWVGITGEMTTFSPFRLAGDFNYGSVDMGTVRSLSGYDGATSKTIDLKRSGWLASAIAEYKLDFGVPGLLLWYGSGDNSNPYDGSERMPTVDAGWSGSSFGFDGGYGISSDTILGTSPVGTWGVALRMKDISFMENLTHAIQVGYYRGTNNKNMPANAGMTTFHASYPDATGSMVGSTYLTTKDGAWEATFDTDYQIYKDLTLAVELGYIHLSLNDGVWGNVLDNTNRNAYKASVNMRYAF</sequence>
<proteinExistence type="predicted"/>
<evidence type="ECO:0008006" key="4">
    <source>
        <dbReference type="Google" id="ProtNLM"/>
    </source>
</evidence>
<dbReference type="GeneID" id="78085343"/>
<feature type="chain" id="PRO_5003200832" description="Outer membrane homotrimeric porin" evidence="1">
    <location>
        <begin position="24"/>
        <end position="489"/>
    </location>
</feature>
<dbReference type="EMBL" id="ADCP02000001">
    <property type="protein sequence ID" value="EFV43995.1"/>
    <property type="molecule type" value="Genomic_DNA"/>
</dbReference>
<dbReference type="eggNOG" id="ENOG502ZCBE">
    <property type="taxonomic scope" value="Bacteria"/>
</dbReference>
<protein>
    <recommendedName>
        <fullName evidence="4">Outer membrane homotrimeric porin</fullName>
    </recommendedName>
</protein>
<dbReference type="Proteomes" id="UP000006034">
    <property type="component" value="Unassembled WGS sequence"/>
</dbReference>
<evidence type="ECO:0000256" key="1">
    <source>
        <dbReference type="SAM" id="SignalP"/>
    </source>
</evidence>
<dbReference type="OrthoDB" id="5464498at2"/>
<dbReference type="NCBIfam" id="NF033939">
    <property type="entry name" value="DESULF_POR1"/>
    <property type="match status" value="1"/>
</dbReference>
<accession>E5Y7N6</accession>
<reference evidence="2 3" key="2">
    <citation type="submission" date="2013-04" db="EMBL/GenBank/DDBJ databases">
        <title>The Genome Sequence of Bilophila wadsworthia 3_1_6.</title>
        <authorList>
            <consortium name="The Broad Institute Genomics Platform"/>
            <person name="Earl A."/>
            <person name="Ward D."/>
            <person name="Feldgarden M."/>
            <person name="Gevers D."/>
            <person name="Sibley C."/>
            <person name="Strauss J."/>
            <person name="Allen-Vercoe E."/>
            <person name="Walker B."/>
            <person name="Young S."/>
            <person name="Zeng Q."/>
            <person name="Gargeya S."/>
            <person name="Fitzgerald M."/>
            <person name="Haas B."/>
            <person name="Abouelleil A."/>
            <person name="Allen A.W."/>
            <person name="Alvarado L."/>
            <person name="Arachchi H.M."/>
            <person name="Berlin A.M."/>
            <person name="Chapman S.B."/>
            <person name="Gainer-Dewar J."/>
            <person name="Goldberg J."/>
            <person name="Griggs A."/>
            <person name="Gujja S."/>
            <person name="Hansen M."/>
            <person name="Howarth C."/>
            <person name="Imamovic A."/>
            <person name="Ireland A."/>
            <person name="Larimer J."/>
            <person name="McCowan C."/>
            <person name="Murphy C."/>
            <person name="Pearson M."/>
            <person name="Poon T.W."/>
            <person name="Priest M."/>
            <person name="Roberts A."/>
            <person name="Saif S."/>
            <person name="Shea T."/>
            <person name="Sisk P."/>
            <person name="Sykes S."/>
            <person name="Wortman J."/>
            <person name="Nusbaum C."/>
            <person name="Birren B."/>
        </authorList>
    </citation>
    <scope>NUCLEOTIDE SEQUENCE [LARGE SCALE GENOMIC DNA]</scope>
    <source>
        <strain evidence="2 3">3_1_6</strain>
    </source>
</reference>
<keyword evidence="3" id="KW-1185">Reference proteome</keyword>
<comment type="caution">
    <text evidence="2">The sequence shown here is derived from an EMBL/GenBank/DDBJ whole genome shotgun (WGS) entry which is preliminary data.</text>
</comment>
<dbReference type="RefSeq" id="WP_005028013.1">
    <property type="nucleotide sequence ID" value="NZ_KE150238.1"/>
</dbReference>